<dbReference type="PANTHER" id="PTHR43852">
    <property type="entry name" value="NUCLEOTIDYLTRANSFERASE"/>
    <property type="match status" value="1"/>
</dbReference>
<dbReference type="Gene3D" id="3.30.460.10">
    <property type="entry name" value="Beta Polymerase, domain 2"/>
    <property type="match status" value="1"/>
</dbReference>
<dbReference type="SUPFAM" id="SSF81301">
    <property type="entry name" value="Nucleotidyltransferase"/>
    <property type="match status" value="1"/>
</dbReference>
<protein>
    <recommendedName>
        <fullName evidence="1">Polymerase beta nucleotidyltransferase domain-containing protein</fullName>
    </recommendedName>
</protein>
<dbReference type="HOGENOM" id="CLU_130257_1_0_4"/>
<dbReference type="Proteomes" id="UP000028782">
    <property type="component" value="Chromosome"/>
</dbReference>
<sequence length="158" mass="17230">MPQGVNASKYGVFGEKIKTNAYKSKSLMNYQGIVDHLQEAISSLSAVYVFGSQVTGHATADSDLDIALLMDEGLPAEALWELSSTLANLVKCDVDLLDLRAASTVMQYRIITTGTRLWSKDSQAALYESFILSQKTALDEARADLLKDIQTTGTVYGR</sequence>
<dbReference type="PANTHER" id="PTHR43852:SF2">
    <property type="entry name" value="PROTEIN ADENYLYLTRANSFERASE MNTA"/>
    <property type="match status" value="1"/>
</dbReference>
<gene>
    <name evidence="2" type="ORF">O987_22495</name>
</gene>
<evidence type="ECO:0000259" key="1">
    <source>
        <dbReference type="Pfam" id="PF18765"/>
    </source>
</evidence>
<dbReference type="KEGG" id="ctes:O987_22495"/>
<organism evidence="2 3">
    <name type="scientific">Comamonas testosteroni TK102</name>
    <dbReference type="NCBI Taxonomy" id="1392005"/>
    <lineage>
        <taxon>Bacteria</taxon>
        <taxon>Pseudomonadati</taxon>
        <taxon>Pseudomonadota</taxon>
        <taxon>Betaproteobacteria</taxon>
        <taxon>Burkholderiales</taxon>
        <taxon>Comamonadaceae</taxon>
        <taxon>Comamonas</taxon>
    </lineage>
</organism>
<dbReference type="AlphaFoldDB" id="A0A076PV45"/>
<evidence type="ECO:0000313" key="3">
    <source>
        <dbReference type="Proteomes" id="UP000028782"/>
    </source>
</evidence>
<dbReference type="InterPro" id="IPR043519">
    <property type="entry name" value="NT_sf"/>
</dbReference>
<dbReference type="NCBIfam" id="NF047752">
    <property type="entry name" value="MntA_antitoxin"/>
    <property type="match status" value="1"/>
</dbReference>
<dbReference type="CDD" id="cd05403">
    <property type="entry name" value="NT_KNTase_like"/>
    <property type="match status" value="1"/>
</dbReference>
<dbReference type="InterPro" id="IPR041633">
    <property type="entry name" value="Polbeta"/>
</dbReference>
<name>A0A076PV45_COMTE</name>
<evidence type="ECO:0000313" key="2">
    <source>
        <dbReference type="EMBL" id="AIJ48586.1"/>
    </source>
</evidence>
<dbReference type="InterPro" id="IPR052930">
    <property type="entry name" value="TA_antitoxin_MntA"/>
</dbReference>
<dbReference type="Pfam" id="PF18765">
    <property type="entry name" value="Polbeta"/>
    <property type="match status" value="1"/>
</dbReference>
<feature type="domain" description="Polymerase beta nucleotidyltransferase" evidence="1">
    <location>
        <begin position="42"/>
        <end position="122"/>
    </location>
</feature>
<accession>A0A076PV45</accession>
<proteinExistence type="predicted"/>
<reference evidence="2 3" key="1">
    <citation type="journal article" date="2014" name="Genome Announc.">
        <title>Complete Genome Sequence of Polychlorinated Biphenyl Degrader Comamonas testosteroni TK102 (NBRC 109938).</title>
        <authorList>
            <person name="Fukuda K."/>
            <person name="Hosoyama A."/>
            <person name="Tsuchikane K."/>
            <person name="Ohji S."/>
            <person name="Yamazoe A."/>
            <person name="Fujita N."/>
            <person name="Shintani M."/>
            <person name="Kimbara K."/>
        </authorList>
    </citation>
    <scope>NUCLEOTIDE SEQUENCE [LARGE SCALE GENOMIC DNA]</scope>
    <source>
        <strain evidence="2">TK102</strain>
    </source>
</reference>
<dbReference type="EMBL" id="CP006704">
    <property type="protein sequence ID" value="AIJ48586.1"/>
    <property type="molecule type" value="Genomic_DNA"/>
</dbReference>